<dbReference type="AlphaFoldDB" id="A0A6P1ZJW4"/>
<comment type="caution">
    <text evidence="1">The sequence shown here is derived from an EMBL/GenBank/DDBJ whole genome shotgun (WGS) entry which is preliminary data.</text>
</comment>
<sequence>MSNIQPIPDVPHTQDGQTRIFLRAMRDALLLLVGQSRLPGAKAVTVDELVCLTPADIGALPSTTTPADIGAAPLAGYVQRPRFVRTGQTELTLAGGCAYEINGRIVSTSEDITYTVTGLSASAEEWQYLYIKAGTSGELTAAD</sequence>
<protein>
    <submittedName>
        <fullName evidence="1">Uncharacterized protein</fullName>
    </submittedName>
</protein>
<organism evidence="1 2">
    <name type="scientific">Oceanidesulfovibrio marinus</name>
    <dbReference type="NCBI Taxonomy" id="370038"/>
    <lineage>
        <taxon>Bacteria</taxon>
        <taxon>Pseudomonadati</taxon>
        <taxon>Thermodesulfobacteriota</taxon>
        <taxon>Desulfovibrionia</taxon>
        <taxon>Desulfovibrionales</taxon>
        <taxon>Desulfovibrionaceae</taxon>
        <taxon>Oceanidesulfovibrio</taxon>
    </lineage>
</organism>
<feature type="non-terminal residue" evidence="1">
    <location>
        <position position="143"/>
    </location>
</feature>
<dbReference type="EMBL" id="QMIF01000002">
    <property type="protein sequence ID" value="TVM35600.1"/>
    <property type="molecule type" value="Genomic_DNA"/>
</dbReference>
<proteinExistence type="predicted"/>
<name>A0A6P1ZJW4_9BACT</name>
<gene>
    <name evidence="1" type="ORF">DQK91_02750</name>
</gene>
<dbReference type="RefSeq" id="WP_144233930.1">
    <property type="nucleotide sequence ID" value="NZ_QMIF01000002.1"/>
</dbReference>
<evidence type="ECO:0000313" key="2">
    <source>
        <dbReference type="Proteomes" id="UP000434052"/>
    </source>
</evidence>
<accession>A0A6P1ZJW4</accession>
<reference evidence="1 2" key="1">
    <citation type="submission" date="2018-06" db="EMBL/GenBank/DDBJ databases">
        <title>Complete genome of Desulfovibrio marinus P48SEP.</title>
        <authorList>
            <person name="Crispim J.S."/>
            <person name="Vidigal P.M.P."/>
            <person name="Silva L.C.F."/>
            <person name="Araujo L.C."/>
            <person name="Laguardia C.N."/>
            <person name="Dias R.S."/>
            <person name="Sousa M.P."/>
            <person name="Paula S.O."/>
            <person name="Silva C."/>
        </authorList>
    </citation>
    <scope>NUCLEOTIDE SEQUENCE [LARGE SCALE GENOMIC DNA]</scope>
    <source>
        <strain evidence="1 2">P48SEP</strain>
    </source>
</reference>
<dbReference type="Proteomes" id="UP000434052">
    <property type="component" value="Unassembled WGS sequence"/>
</dbReference>
<evidence type="ECO:0000313" key="1">
    <source>
        <dbReference type="EMBL" id="TVM35600.1"/>
    </source>
</evidence>